<dbReference type="Proteomes" id="UP000182987">
    <property type="component" value="Chromosome"/>
</dbReference>
<keyword evidence="1" id="KW-0805">Transcription regulation</keyword>
<evidence type="ECO:0000256" key="3">
    <source>
        <dbReference type="ARBA" id="ARBA00023163"/>
    </source>
</evidence>
<dbReference type="InterPro" id="IPR052526">
    <property type="entry name" value="HTH-type_Bedaq_tolerance"/>
</dbReference>
<dbReference type="InterPro" id="IPR023187">
    <property type="entry name" value="Tscrpt_reg_MarR-type_CS"/>
</dbReference>
<evidence type="ECO:0000256" key="1">
    <source>
        <dbReference type="ARBA" id="ARBA00023015"/>
    </source>
</evidence>
<dbReference type="PATRIC" id="fig|1440763.5.peg.952"/>
<dbReference type="PROSITE" id="PS50995">
    <property type="entry name" value="HTH_MARR_2"/>
    <property type="match status" value="1"/>
</dbReference>
<keyword evidence="2" id="KW-0238">DNA-binding</keyword>
<dbReference type="SUPFAM" id="SSF46785">
    <property type="entry name" value="Winged helix' DNA-binding domain"/>
    <property type="match status" value="1"/>
</dbReference>
<reference evidence="5" key="1">
    <citation type="submission" date="2016-09" db="EMBL/GenBank/DDBJ databases">
        <authorList>
            <person name="Lysoe E."/>
        </authorList>
    </citation>
    <scope>NUCLEOTIDE SEQUENCE [LARGE SCALE GENOMIC DNA]</scope>
    <source>
        <strain evidence="5">LJ96T</strain>
    </source>
</reference>
<protein>
    <submittedName>
        <fullName evidence="4">MarR family transcriptional regulator</fullName>
    </submittedName>
</protein>
<dbReference type="SMART" id="SM00347">
    <property type="entry name" value="HTH_MARR"/>
    <property type="match status" value="1"/>
</dbReference>
<dbReference type="GO" id="GO:0003677">
    <property type="term" value="F:DNA binding"/>
    <property type="evidence" value="ECO:0007669"/>
    <property type="project" value="UniProtKB-KW"/>
</dbReference>
<sequence>MAKQASVFPGVDIAAADLLTACGQLVRRLRAETNNQELSWSQLAVLARLEETGPTSIADMARAESVKPQSMGVTLSVMEDEGLVERTPHPTDGRQFLFALTTAGIEARRRVRAAKQSWLAGAVATLTADEQRDLLIAAAVIRRLADSSTRDPA</sequence>
<dbReference type="Pfam" id="PF01047">
    <property type="entry name" value="MarR"/>
    <property type="match status" value="1"/>
</dbReference>
<dbReference type="PROSITE" id="PS01117">
    <property type="entry name" value="HTH_MARR_1"/>
    <property type="match status" value="1"/>
</dbReference>
<dbReference type="Gene3D" id="1.10.10.10">
    <property type="entry name" value="Winged helix-like DNA-binding domain superfamily/Winged helix DNA-binding domain"/>
    <property type="match status" value="1"/>
</dbReference>
<evidence type="ECO:0000313" key="4">
    <source>
        <dbReference type="EMBL" id="APG03310.1"/>
    </source>
</evidence>
<dbReference type="RefSeq" id="WP_046966871.1">
    <property type="nucleotide sequence ID" value="NZ_CP017480.1"/>
</dbReference>
<dbReference type="PANTHER" id="PTHR39515:SF2">
    <property type="entry name" value="HTH-TYPE TRANSCRIPTIONAL REGULATOR RV0880"/>
    <property type="match status" value="1"/>
</dbReference>
<name>A0A0G9HF04_9GAMM</name>
<evidence type="ECO:0000313" key="5">
    <source>
        <dbReference type="Proteomes" id="UP000182987"/>
    </source>
</evidence>
<dbReference type="GO" id="GO:0003700">
    <property type="term" value="F:DNA-binding transcription factor activity"/>
    <property type="evidence" value="ECO:0007669"/>
    <property type="project" value="InterPro"/>
</dbReference>
<dbReference type="InterPro" id="IPR036390">
    <property type="entry name" value="WH_DNA-bd_sf"/>
</dbReference>
<dbReference type="EMBL" id="CP017480">
    <property type="protein sequence ID" value="APG03310.1"/>
    <property type="molecule type" value="Genomic_DNA"/>
</dbReference>
<dbReference type="KEGG" id="lrz:BJI69_04890"/>
<dbReference type="STRING" id="1440763.BJI69_04890"/>
<keyword evidence="5" id="KW-1185">Reference proteome</keyword>
<dbReference type="InterPro" id="IPR000835">
    <property type="entry name" value="HTH_MarR-typ"/>
</dbReference>
<gene>
    <name evidence="4" type="ORF">BJI69_04890</name>
</gene>
<dbReference type="PANTHER" id="PTHR39515">
    <property type="entry name" value="CONSERVED PROTEIN"/>
    <property type="match status" value="1"/>
</dbReference>
<dbReference type="OrthoDB" id="3215377at2"/>
<dbReference type="AlphaFoldDB" id="A0A0G9HF04"/>
<accession>A0A0G9HF04</accession>
<proteinExistence type="predicted"/>
<evidence type="ECO:0000256" key="2">
    <source>
        <dbReference type="ARBA" id="ARBA00023125"/>
    </source>
</evidence>
<keyword evidence="3" id="KW-0804">Transcription</keyword>
<dbReference type="InterPro" id="IPR036388">
    <property type="entry name" value="WH-like_DNA-bd_sf"/>
</dbReference>
<organism evidence="4 5">
    <name type="scientific">Luteibacter rhizovicinus DSM 16549</name>
    <dbReference type="NCBI Taxonomy" id="1440763"/>
    <lineage>
        <taxon>Bacteria</taxon>
        <taxon>Pseudomonadati</taxon>
        <taxon>Pseudomonadota</taxon>
        <taxon>Gammaproteobacteria</taxon>
        <taxon>Lysobacterales</taxon>
        <taxon>Rhodanobacteraceae</taxon>
        <taxon>Luteibacter</taxon>
    </lineage>
</organism>